<dbReference type="PANTHER" id="PTHR19446">
    <property type="entry name" value="REVERSE TRANSCRIPTASES"/>
    <property type="match status" value="1"/>
</dbReference>
<feature type="coiled-coil region" evidence="1">
    <location>
        <begin position="63"/>
        <end position="97"/>
    </location>
</feature>
<accession>A0AAD1SAE2</accession>
<proteinExistence type="predicted"/>
<keyword evidence="4" id="KW-1185">Reference proteome</keyword>
<evidence type="ECO:0000313" key="4">
    <source>
        <dbReference type="Proteomes" id="UP001295444"/>
    </source>
</evidence>
<dbReference type="EMBL" id="OW240916">
    <property type="protein sequence ID" value="CAH2294355.1"/>
    <property type="molecule type" value="Genomic_DNA"/>
</dbReference>
<feature type="compositionally biased region" description="Basic and acidic residues" evidence="2">
    <location>
        <begin position="220"/>
        <end position="231"/>
    </location>
</feature>
<dbReference type="Proteomes" id="UP001295444">
    <property type="component" value="Chromosome 05"/>
</dbReference>
<keyword evidence="3" id="KW-0255">Endonuclease</keyword>
<feature type="non-terminal residue" evidence="3">
    <location>
        <position position="231"/>
    </location>
</feature>
<keyword evidence="1" id="KW-0175">Coiled coil</keyword>
<protein>
    <submittedName>
        <fullName evidence="3">Endonuclease, partial</fullName>
    </submittedName>
</protein>
<keyword evidence="3" id="KW-0378">Hydrolase</keyword>
<evidence type="ECO:0000313" key="3">
    <source>
        <dbReference type="EMBL" id="CAH2294355.1"/>
    </source>
</evidence>
<feature type="region of interest" description="Disordered" evidence="2">
    <location>
        <begin position="189"/>
        <end position="231"/>
    </location>
</feature>
<gene>
    <name evidence="3" type="ORF">PECUL_23A025102</name>
</gene>
<reference evidence="3" key="1">
    <citation type="submission" date="2022-03" db="EMBL/GenBank/DDBJ databases">
        <authorList>
            <person name="Alioto T."/>
            <person name="Alioto T."/>
            <person name="Gomez Garrido J."/>
        </authorList>
    </citation>
    <scope>NUCLEOTIDE SEQUENCE</scope>
</reference>
<evidence type="ECO:0000256" key="2">
    <source>
        <dbReference type="SAM" id="MobiDB-lite"/>
    </source>
</evidence>
<sequence length="231" mass="27179">MTSPMFRPTRTAWRLNDSLLMDKILKTQLEEHLQQYFAENNTEEVSDMTIWEAHKSVIRGHLIRMASRRKKEIGQQLADLTQKISDLEMAHKRDQQDQTYRDLMSNRRQLSELIESKHARTIRRTRAFFYMHANKGGKLLARMLRGTQSRAQVHALRTTQGTLTQFPEEIASEFQRFYTQLYNTRGDEDRISQTTRKAETADYLGGFQPDTLTPEEAEDLERPITEEELKQ</sequence>
<name>A0AAD1SAE2_PELCU</name>
<keyword evidence="3" id="KW-0540">Nuclease</keyword>
<organism evidence="3 4">
    <name type="scientific">Pelobates cultripes</name>
    <name type="common">Western spadefoot toad</name>
    <dbReference type="NCBI Taxonomy" id="61616"/>
    <lineage>
        <taxon>Eukaryota</taxon>
        <taxon>Metazoa</taxon>
        <taxon>Chordata</taxon>
        <taxon>Craniata</taxon>
        <taxon>Vertebrata</taxon>
        <taxon>Euteleostomi</taxon>
        <taxon>Amphibia</taxon>
        <taxon>Batrachia</taxon>
        <taxon>Anura</taxon>
        <taxon>Pelobatoidea</taxon>
        <taxon>Pelobatidae</taxon>
        <taxon>Pelobates</taxon>
    </lineage>
</organism>
<feature type="compositionally biased region" description="Basic and acidic residues" evidence="2">
    <location>
        <begin position="189"/>
        <end position="200"/>
    </location>
</feature>
<dbReference type="AlphaFoldDB" id="A0AAD1SAE2"/>
<dbReference type="GO" id="GO:0004519">
    <property type="term" value="F:endonuclease activity"/>
    <property type="evidence" value="ECO:0007669"/>
    <property type="project" value="UniProtKB-KW"/>
</dbReference>
<evidence type="ECO:0000256" key="1">
    <source>
        <dbReference type="SAM" id="Coils"/>
    </source>
</evidence>